<reference evidence="1 2" key="1">
    <citation type="submission" date="2024-09" db="EMBL/GenBank/DDBJ databases">
        <title>T2T genomes of carrot and Alternaria dauci and their utility for understanding host-pathogen interaction during carrot leaf blight disease.</title>
        <authorList>
            <person name="Liu W."/>
            <person name="Xu S."/>
            <person name="Ou C."/>
            <person name="Liu X."/>
            <person name="Zhuang F."/>
            <person name="Deng X.W."/>
        </authorList>
    </citation>
    <scope>NUCLEOTIDE SEQUENCE [LARGE SCALE GENOMIC DNA]</scope>
    <source>
        <strain evidence="1 2">A2016</strain>
    </source>
</reference>
<dbReference type="Gene3D" id="3.30.710.10">
    <property type="entry name" value="Potassium Channel Kv1.1, Chain A"/>
    <property type="match status" value="1"/>
</dbReference>
<protein>
    <recommendedName>
        <fullName evidence="3">BTB domain-containing protein</fullName>
    </recommendedName>
</protein>
<dbReference type="GeneID" id="96089259"/>
<proteinExistence type="predicted"/>
<accession>A0ABR3U7W5</accession>
<dbReference type="EMBL" id="JBHGVX010000009">
    <property type="protein sequence ID" value="KAL1792430.1"/>
    <property type="molecule type" value="Genomic_DNA"/>
</dbReference>
<comment type="caution">
    <text evidence="1">The sequence shown here is derived from an EMBL/GenBank/DDBJ whole genome shotgun (WGS) entry which is preliminary data.</text>
</comment>
<dbReference type="SUPFAM" id="SSF54695">
    <property type="entry name" value="POZ domain"/>
    <property type="match status" value="1"/>
</dbReference>
<sequence length="399" mass="44706">MEPPKMDNAANFKPYPHISGAADFHPPQMLMQTPITIECGPDLKTKLTVHEELLCVHSKQLQGQFEKAKSARTQFAKAEAFREKVAAFVYPECTQKDFEDKHLEQQVKPLIKQAYENYPLIPYFMGVKKIIMDEVASQISAKNIKKTAQKPSQIPPDLSLSGRLDLLKPHAVQAVVSKLFERLHAIQKSEVKKAERDALKAAAQYRLILPDVEGATVRCFMQWIYRARSMYADSEQLYSVFTLARRLGLDELASICLNQLYNAATDSLMHSDDHGIPLQTLLGYGPDVATDDIVGVVFKHAFKDEDAPKQLKSLVVDTLAASLNPELWQHVKDLINHGMALQVIEAMVGLRQHVKWEADDQEEGVEFKSDIASSASTQSIVPVDDEKISRVGGNDEKQV</sequence>
<organism evidence="1 2">
    <name type="scientific">Alternaria dauci</name>
    <dbReference type="NCBI Taxonomy" id="48095"/>
    <lineage>
        <taxon>Eukaryota</taxon>
        <taxon>Fungi</taxon>
        <taxon>Dikarya</taxon>
        <taxon>Ascomycota</taxon>
        <taxon>Pezizomycotina</taxon>
        <taxon>Dothideomycetes</taxon>
        <taxon>Pleosporomycetidae</taxon>
        <taxon>Pleosporales</taxon>
        <taxon>Pleosporineae</taxon>
        <taxon>Pleosporaceae</taxon>
        <taxon>Alternaria</taxon>
        <taxon>Alternaria sect. Porri</taxon>
    </lineage>
</organism>
<evidence type="ECO:0000313" key="2">
    <source>
        <dbReference type="Proteomes" id="UP001578633"/>
    </source>
</evidence>
<keyword evidence="2" id="KW-1185">Reference proteome</keyword>
<name>A0ABR3U7W5_9PLEO</name>
<gene>
    <name evidence="1" type="ORF">ACET3X_008937</name>
</gene>
<evidence type="ECO:0000313" key="1">
    <source>
        <dbReference type="EMBL" id="KAL1792430.1"/>
    </source>
</evidence>
<dbReference type="InterPro" id="IPR011333">
    <property type="entry name" value="SKP1/BTB/POZ_sf"/>
</dbReference>
<dbReference type="Proteomes" id="UP001578633">
    <property type="component" value="Chromosome 9"/>
</dbReference>
<evidence type="ECO:0008006" key="3">
    <source>
        <dbReference type="Google" id="ProtNLM"/>
    </source>
</evidence>
<dbReference type="RefSeq" id="XP_069303014.1">
    <property type="nucleotide sequence ID" value="XM_069455076.1"/>
</dbReference>